<feature type="domain" description="Cupin type-2" evidence="1">
    <location>
        <begin position="46"/>
        <end position="92"/>
    </location>
</feature>
<dbReference type="OrthoDB" id="9035486at2"/>
<dbReference type="EMBL" id="CCSF01000001">
    <property type="protein sequence ID" value="CDZ94108.1"/>
    <property type="molecule type" value="Genomic_DNA"/>
</dbReference>
<gene>
    <name evidence="2" type="ORF">BN1079_01419</name>
</gene>
<dbReference type="GO" id="GO:0003677">
    <property type="term" value="F:DNA binding"/>
    <property type="evidence" value="ECO:0007669"/>
    <property type="project" value="UniProtKB-KW"/>
</dbReference>
<dbReference type="InterPro" id="IPR014710">
    <property type="entry name" value="RmlC-like_jellyroll"/>
</dbReference>
<reference evidence="2 3" key="1">
    <citation type="submission" date="2014-07" db="EMBL/GenBank/DDBJ databases">
        <authorList>
            <person name="Urmite Genomes Urmite Genomes"/>
        </authorList>
    </citation>
    <scope>NUCLEOTIDE SEQUENCE [LARGE SCALE GENOMIC DNA]</scope>
    <source>
        <strain evidence="2 3">20_BN</strain>
    </source>
</reference>
<sequence>MSSLDHCLVTPPLTEVESGTTGLSGDKFELQLRTFAEGEIVEGGLPNLGEEVGAILEGSFAVDAAGEHYELSAGEAIVIPPNEPRQWRCLSATGVLYRAVVRLTEQASA</sequence>
<dbReference type="HOGENOM" id="CLU_2181692_0_0_6"/>
<dbReference type="Pfam" id="PF07883">
    <property type="entry name" value="Cupin_2"/>
    <property type="match status" value="1"/>
</dbReference>
<proteinExistence type="predicted"/>
<keyword evidence="3" id="KW-1185">Reference proteome</keyword>
<dbReference type="STRING" id="1499686.BN1079_01419"/>
<dbReference type="RefSeq" id="WP_081950813.1">
    <property type="nucleotide sequence ID" value="NZ_CCSF01000001.1"/>
</dbReference>
<protein>
    <submittedName>
        <fullName evidence="2">DNA-binding transcriptional repressor PuuR</fullName>
    </submittedName>
</protein>
<evidence type="ECO:0000313" key="2">
    <source>
        <dbReference type="EMBL" id="CDZ94108.1"/>
    </source>
</evidence>
<dbReference type="InterPro" id="IPR013096">
    <property type="entry name" value="Cupin_2"/>
</dbReference>
<evidence type="ECO:0000259" key="1">
    <source>
        <dbReference type="Pfam" id="PF07883"/>
    </source>
</evidence>
<dbReference type="Proteomes" id="UP000053902">
    <property type="component" value="Unassembled WGS sequence"/>
</dbReference>
<accession>A0A078LNN3</accession>
<dbReference type="AlphaFoldDB" id="A0A078LNN3"/>
<dbReference type="Gene3D" id="2.60.120.10">
    <property type="entry name" value="Jelly Rolls"/>
    <property type="match status" value="1"/>
</dbReference>
<organism evidence="2 3">
    <name type="scientific">Pseudomonas saudiphocaensis</name>
    <dbReference type="NCBI Taxonomy" id="1499686"/>
    <lineage>
        <taxon>Bacteria</taxon>
        <taxon>Pseudomonadati</taxon>
        <taxon>Pseudomonadota</taxon>
        <taxon>Gammaproteobacteria</taxon>
        <taxon>Pseudomonadales</taxon>
        <taxon>Pseudomonadaceae</taxon>
        <taxon>Pseudomonas</taxon>
    </lineage>
</organism>
<keyword evidence="2" id="KW-0238">DNA-binding</keyword>
<dbReference type="eggNOG" id="COG1917">
    <property type="taxonomic scope" value="Bacteria"/>
</dbReference>
<name>A0A078LNN3_9PSED</name>
<evidence type="ECO:0000313" key="3">
    <source>
        <dbReference type="Proteomes" id="UP000053902"/>
    </source>
</evidence>
<dbReference type="SUPFAM" id="SSF51182">
    <property type="entry name" value="RmlC-like cupins"/>
    <property type="match status" value="1"/>
</dbReference>
<dbReference type="InterPro" id="IPR011051">
    <property type="entry name" value="RmlC_Cupin_sf"/>
</dbReference>